<sequence>MAKPLDSVSVVQCITVLTIICQQEYFCRLLSIDSYTMQGSTQPDGTRAELYVRSLLPDGHTQQQAAVIDRLQELSDADVLSDISVQVIGRQIPSTPAEARTELGLFALNRVSVFQEWAKHNDCSLEPAFQVRSVDAEISGEQYRALVFPVQLLAEYAGSELRCVTPHTTEEGTVTVIDRLTMLEEEEELTLSSLERASAAWPTAQSELPMADTADEDSDPPLPE</sequence>
<accession>A0A1H2QZN8</accession>
<organism evidence="2 3">
    <name type="scientific">Haloarcula vallismortis</name>
    <name type="common">Halobacterium vallismortis</name>
    <dbReference type="NCBI Taxonomy" id="28442"/>
    <lineage>
        <taxon>Archaea</taxon>
        <taxon>Methanobacteriati</taxon>
        <taxon>Methanobacteriota</taxon>
        <taxon>Stenosarchaea group</taxon>
        <taxon>Halobacteria</taxon>
        <taxon>Halobacteriales</taxon>
        <taxon>Haloarculaceae</taxon>
        <taxon>Haloarcula</taxon>
    </lineage>
</organism>
<protein>
    <submittedName>
        <fullName evidence="2">Uncharacterized protein</fullName>
    </submittedName>
</protein>
<dbReference type="Pfam" id="PF20575">
    <property type="entry name" value="HTH_63"/>
    <property type="match status" value="1"/>
</dbReference>
<dbReference type="Proteomes" id="UP000182573">
    <property type="component" value="Unassembled WGS sequence"/>
</dbReference>
<feature type="region of interest" description="Disordered" evidence="1">
    <location>
        <begin position="191"/>
        <end position="224"/>
    </location>
</feature>
<feature type="compositionally biased region" description="Acidic residues" evidence="1">
    <location>
        <begin position="213"/>
        <end position="224"/>
    </location>
</feature>
<dbReference type="STRING" id="28442.SAMN05443574_101441"/>
<dbReference type="EMBL" id="FNOF01000001">
    <property type="protein sequence ID" value="SDW12686.1"/>
    <property type="molecule type" value="Genomic_DNA"/>
</dbReference>
<name>A0A1H2QZN8_HALVA</name>
<proteinExistence type="predicted"/>
<evidence type="ECO:0000313" key="3">
    <source>
        <dbReference type="Proteomes" id="UP000182573"/>
    </source>
</evidence>
<dbReference type="InterPro" id="IPR046783">
    <property type="entry name" value="HTH_63"/>
</dbReference>
<evidence type="ECO:0000256" key="1">
    <source>
        <dbReference type="SAM" id="MobiDB-lite"/>
    </source>
</evidence>
<dbReference type="AlphaFoldDB" id="A0A1H2QZN8"/>
<gene>
    <name evidence="2" type="ORF">SAMN05443574_101441</name>
</gene>
<reference evidence="2 3" key="1">
    <citation type="submission" date="2016-10" db="EMBL/GenBank/DDBJ databases">
        <authorList>
            <person name="de Groot N.N."/>
        </authorList>
    </citation>
    <scope>NUCLEOTIDE SEQUENCE [LARGE SCALE GENOMIC DNA]</scope>
    <source>
        <strain evidence="2 3">DSM 3756</strain>
    </source>
</reference>
<evidence type="ECO:0000313" key="2">
    <source>
        <dbReference type="EMBL" id="SDW12686.1"/>
    </source>
</evidence>